<accession>A0AAN7L8K5</accession>
<protein>
    <submittedName>
        <fullName evidence="1">Uncharacterized protein</fullName>
    </submittedName>
</protein>
<dbReference type="AlphaFoldDB" id="A0AAN7L8K5"/>
<name>A0AAN7L8K5_9MYRT</name>
<evidence type="ECO:0000313" key="2">
    <source>
        <dbReference type="Proteomes" id="UP001345219"/>
    </source>
</evidence>
<proteinExistence type="predicted"/>
<dbReference type="Proteomes" id="UP001345219">
    <property type="component" value="Chromosome 13"/>
</dbReference>
<organism evidence="1 2">
    <name type="scientific">Trapa incisa</name>
    <dbReference type="NCBI Taxonomy" id="236973"/>
    <lineage>
        <taxon>Eukaryota</taxon>
        <taxon>Viridiplantae</taxon>
        <taxon>Streptophyta</taxon>
        <taxon>Embryophyta</taxon>
        <taxon>Tracheophyta</taxon>
        <taxon>Spermatophyta</taxon>
        <taxon>Magnoliopsida</taxon>
        <taxon>eudicotyledons</taxon>
        <taxon>Gunneridae</taxon>
        <taxon>Pentapetalae</taxon>
        <taxon>rosids</taxon>
        <taxon>malvids</taxon>
        <taxon>Myrtales</taxon>
        <taxon>Lythraceae</taxon>
        <taxon>Trapa</taxon>
    </lineage>
</organism>
<gene>
    <name evidence="1" type="ORF">SAY87_015685</name>
</gene>
<keyword evidence="2" id="KW-1185">Reference proteome</keyword>
<dbReference type="EMBL" id="JAXIOK010000001">
    <property type="protein sequence ID" value="KAK4779579.1"/>
    <property type="molecule type" value="Genomic_DNA"/>
</dbReference>
<comment type="caution">
    <text evidence="1">The sequence shown here is derived from an EMBL/GenBank/DDBJ whole genome shotgun (WGS) entry which is preliminary data.</text>
</comment>
<reference evidence="1 2" key="1">
    <citation type="journal article" date="2023" name="Hortic Res">
        <title>Pangenome of water caltrop reveals structural variations and asymmetric subgenome divergence after allopolyploidization.</title>
        <authorList>
            <person name="Zhang X."/>
            <person name="Chen Y."/>
            <person name="Wang L."/>
            <person name="Yuan Y."/>
            <person name="Fang M."/>
            <person name="Shi L."/>
            <person name="Lu R."/>
            <person name="Comes H.P."/>
            <person name="Ma Y."/>
            <person name="Chen Y."/>
            <person name="Huang G."/>
            <person name="Zhou Y."/>
            <person name="Zheng Z."/>
            <person name="Qiu Y."/>
        </authorList>
    </citation>
    <scope>NUCLEOTIDE SEQUENCE [LARGE SCALE GENOMIC DNA]</scope>
    <source>
        <tissue evidence="1">Roots</tissue>
    </source>
</reference>
<evidence type="ECO:0000313" key="1">
    <source>
        <dbReference type="EMBL" id="KAK4779579.1"/>
    </source>
</evidence>
<sequence>MPWKAGILPQSVLHTSRISDTTRTDIIIIIIQCLINEYLRPAMWYCMAPSVSPSLPKISYQKLQSFLPNSKKTDGSFLFFFYYRGRSSLPGIYPGPGGALGLGLRPGQDRVHDIIAGAESMPQLRERGKRCQGTHARLLQGIQASAEQELQVRLRADQGP</sequence>